<name>A0A0G4MII6_VERLO</name>
<feature type="compositionally biased region" description="Basic and acidic residues" evidence="1">
    <location>
        <begin position="114"/>
        <end position="139"/>
    </location>
</feature>
<evidence type="ECO:0000256" key="1">
    <source>
        <dbReference type="SAM" id="MobiDB-lite"/>
    </source>
</evidence>
<dbReference type="EMBL" id="CVQH01022640">
    <property type="protein sequence ID" value="CRK33820.1"/>
    <property type="molecule type" value="Genomic_DNA"/>
</dbReference>
<reference evidence="2 3" key="1">
    <citation type="submission" date="2015-05" db="EMBL/GenBank/DDBJ databases">
        <authorList>
            <person name="Wang D.B."/>
            <person name="Wang M."/>
        </authorList>
    </citation>
    <scope>NUCLEOTIDE SEQUENCE [LARGE SCALE GENOMIC DNA]</scope>
    <source>
        <strain evidence="2">VL1</strain>
    </source>
</reference>
<proteinExistence type="predicted"/>
<keyword evidence="3" id="KW-1185">Reference proteome</keyword>
<protein>
    <submittedName>
        <fullName evidence="2">Uncharacterized protein</fullName>
    </submittedName>
</protein>
<sequence>MSLKIGERRMRPESARVDGQERVAAVILGIWIPDLAPGDCTFCMQSRRGVEPETGKMGDEVAYRPGKTGDARACVDVDNATGVEARQRQQTGEACGVGHCLSLSGVMFRNGQGPEHDGWASMGGREEGQVDCRESSMARERKRKRG</sequence>
<organism evidence="2 3">
    <name type="scientific">Verticillium longisporum</name>
    <name type="common">Verticillium dahliae var. longisporum</name>
    <dbReference type="NCBI Taxonomy" id="100787"/>
    <lineage>
        <taxon>Eukaryota</taxon>
        <taxon>Fungi</taxon>
        <taxon>Dikarya</taxon>
        <taxon>Ascomycota</taxon>
        <taxon>Pezizomycotina</taxon>
        <taxon>Sordariomycetes</taxon>
        <taxon>Hypocreomycetidae</taxon>
        <taxon>Glomerellales</taxon>
        <taxon>Plectosphaerellaceae</taxon>
        <taxon>Verticillium</taxon>
    </lineage>
</organism>
<dbReference type="AlphaFoldDB" id="A0A0G4MII6"/>
<gene>
    <name evidence="2" type="ORF">BN1708_016277</name>
</gene>
<dbReference type="Proteomes" id="UP000044602">
    <property type="component" value="Unassembled WGS sequence"/>
</dbReference>
<evidence type="ECO:0000313" key="3">
    <source>
        <dbReference type="Proteomes" id="UP000044602"/>
    </source>
</evidence>
<feature type="region of interest" description="Disordered" evidence="1">
    <location>
        <begin position="111"/>
        <end position="146"/>
    </location>
</feature>
<accession>A0A0G4MII6</accession>
<evidence type="ECO:0000313" key="2">
    <source>
        <dbReference type="EMBL" id="CRK33820.1"/>
    </source>
</evidence>